<evidence type="ECO:0000313" key="1">
    <source>
        <dbReference type="EMBL" id="ACB28236.1"/>
    </source>
</evidence>
<dbReference type="KEGG" id="mrd:Mrad2831_6314"/>
<accession>B1M9R1</accession>
<evidence type="ECO:0000313" key="2">
    <source>
        <dbReference type="Proteomes" id="UP000006589"/>
    </source>
</evidence>
<keyword evidence="1" id="KW-0614">Plasmid</keyword>
<dbReference type="HOGENOM" id="CLU_190020_0_0_5"/>
<geneLocation type="plasmid" evidence="1 2">
    <name>pMRAD02</name>
</geneLocation>
<dbReference type="AlphaFoldDB" id="B1M9R1"/>
<reference evidence="1 2" key="1">
    <citation type="submission" date="2008-03" db="EMBL/GenBank/DDBJ databases">
        <title>Complete sequence of plasmid2 of Methylobacterium radiotolerans JCM 2831.</title>
        <authorList>
            <consortium name="US DOE Joint Genome Institute"/>
            <person name="Copeland A."/>
            <person name="Lucas S."/>
            <person name="Lapidus A."/>
            <person name="Glavina del Rio T."/>
            <person name="Dalin E."/>
            <person name="Tice H."/>
            <person name="Bruce D."/>
            <person name="Goodwin L."/>
            <person name="Pitluck S."/>
            <person name="Kiss H."/>
            <person name="Brettin T."/>
            <person name="Detter J.C."/>
            <person name="Han C."/>
            <person name="Kuske C.R."/>
            <person name="Schmutz J."/>
            <person name="Larimer F."/>
            <person name="Land M."/>
            <person name="Hauser L."/>
            <person name="Kyrpides N."/>
            <person name="Mikhailova N."/>
            <person name="Marx C.J."/>
            <person name="Richardson P."/>
        </authorList>
    </citation>
    <scope>NUCLEOTIDE SEQUENCE [LARGE SCALE GENOMIC DNA]</scope>
    <source>
        <strain evidence="2">ATCC 27329 / DSM 1819 / JCM 2831 / NBRC 15690 / NCIMB 10815 / 0-1</strain>
        <plasmid evidence="2">Plasmid pMRAD02</plasmid>
    </source>
</reference>
<gene>
    <name evidence="1" type="ordered locus">Mrad2831_6314</name>
</gene>
<dbReference type="EMBL" id="CP001003">
    <property type="protein sequence ID" value="ACB28236.1"/>
    <property type="molecule type" value="Genomic_DNA"/>
</dbReference>
<dbReference type="Proteomes" id="UP000006589">
    <property type="component" value="Plasmid pMRAD02"/>
</dbReference>
<dbReference type="RefSeq" id="WP_012329475.1">
    <property type="nucleotide sequence ID" value="NC_010509.1"/>
</dbReference>
<organism evidence="1 2">
    <name type="scientific">Methylobacterium radiotolerans (strain ATCC 27329 / DSM 1819 / JCM 2831 / NBRC 15690 / NCIMB 10815 / 0-1)</name>
    <dbReference type="NCBI Taxonomy" id="426355"/>
    <lineage>
        <taxon>Bacteria</taxon>
        <taxon>Pseudomonadati</taxon>
        <taxon>Pseudomonadota</taxon>
        <taxon>Alphaproteobacteria</taxon>
        <taxon>Hyphomicrobiales</taxon>
        <taxon>Methylobacteriaceae</taxon>
        <taxon>Methylobacterium</taxon>
    </lineage>
</organism>
<name>B1M9R1_METRJ</name>
<protein>
    <submittedName>
        <fullName evidence="1">Uncharacterized protein</fullName>
    </submittedName>
</protein>
<dbReference type="GeneID" id="25390583"/>
<sequence>MNMEPIELAAILAGLRLLQRHDVLPDDIDAILTDAGPRITEADIDALCERINAGELVRANAVSALVKAARDTRSSLQHMRGPEVLIHARAVELDAALSGLGQA</sequence>
<proteinExistence type="predicted"/>